<keyword evidence="3" id="KW-0813">Transport</keyword>
<keyword evidence="4" id="KW-1134">Transmembrane beta strand</keyword>
<keyword evidence="6" id="KW-0472">Membrane</keyword>
<dbReference type="PANTHER" id="PTHR30026:SF20">
    <property type="entry name" value="OUTER MEMBRANE PROTEIN TOLC"/>
    <property type="match status" value="1"/>
</dbReference>
<organism evidence="10 11">
    <name type="scientific">Negadavirga shengliensis</name>
    <dbReference type="NCBI Taxonomy" id="1389218"/>
    <lineage>
        <taxon>Bacteria</taxon>
        <taxon>Pseudomonadati</taxon>
        <taxon>Bacteroidota</taxon>
        <taxon>Cytophagia</taxon>
        <taxon>Cytophagales</taxon>
        <taxon>Cyclobacteriaceae</taxon>
        <taxon>Negadavirga</taxon>
    </lineage>
</organism>
<keyword evidence="8" id="KW-0175">Coiled coil</keyword>
<protein>
    <submittedName>
        <fullName evidence="10">TolC family protein</fullName>
    </submittedName>
</protein>
<evidence type="ECO:0000256" key="3">
    <source>
        <dbReference type="ARBA" id="ARBA00022448"/>
    </source>
</evidence>
<feature type="signal peptide" evidence="9">
    <location>
        <begin position="1"/>
        <end position="20"/>
    </location>
</feature>
<evidence type="ECO:0000256" key="4">
    <source>
        <dbReference type="ARBA" id="ARBA00022452"/>
    </source>
</evidence>
<evidence type="ECO:0000256" key="8">
    <source>
        <dbReference type="SAM" id="Coils"/>
    </source>
</evidence>
<dbReference type="Pfam" id="PF02321">
    <property type="entry name" value="OEP"/>
    <property type="match status" value="1"/>
</dbReference>
<dbReference type="EMBL" id="JBHSJJ010000010">
    <property type="protein sequence ID" value="MFC4873470.1"/>
    <property type="molecule type" value="Genomic_DNA"/>
</dbReference>
<keyword evidence="7" id="KW-0998">Cell outer membrane</keyword>
<sequence>MSLPRSILLGWALLLPTCLAAQEWTLDACLEYALLHNDELMVNKQKQETGDFQKKAAVSALLPEIDFSAALDHYWKIPVQVFPGELIGEPEGSFVPVRMGMPWMGNIGANANWNLIDPSAWEDIKLATLQAQAAEEDVVAVKKLLIRNVTMAYFQALHQNLLLELDTDRLSAHTESHRLMGRLLEEGQIDQISFNVSKSLLNELEDTRQQSRKSLDLALVDLKFWMGYPLTEPLGLDPHQELPDMAMVLTFSREDLPDYTRHLLEMQISRQQYKSIRSQYMPRLSLNGSFQKVGFGESLNFISNTGWFDVGFVGIGLRLPLLSMQKTLYRPQQYRSAMRAAELEFEHQMQENERRFMKAKLSLESALSTWKSEEQNLKLAMENEKLSRLKLEKGRADLFEYRQIQQDFSLARQKAGDARLAYWQQLIELDYLQNLP</sequence>
<dbReference type="RefSeq" id="WP_377066357.1">
    <property type="nucleotide sequence ID" value="NZ_JBHSJJ010000010.1"/>
</dbReference>
<dbReference type="PANTHER" id="PTHR30026">
    <property type="entry name" value="OUTER MEMBRANE PROTEIN TOLC"/>
    <property type="match status" value="1"/>
</dbReference>
<dbReference type="SUPFAM" id="SSF56954">
    <property type="entry name" value="Outer membrane efflux proteins (OEP)"/>
    <property type="match status" value="1"/>
</dbReference>
<dbReference type="InterPro" id="IPR051906">
    <property type="entry name" value="TolC-like"/>
</dbReference>
<feature type="coiled-coil region" evidence="8">
    <location>
        <begin position="340"/>
        <end position="392"/>
    </location>
</feature>
<keyword evidence="5" id="KW-0812">Transmembrane</keyword>
<dbReference type="Gene3D" id="1.20.1600.10">
    <property type="entry name" value="Outer membrane efflux proteins (OEP)"/>
    <property type="match status" value="1"/>
</dbReference>
<evidence type="ECO:0000313" key="11">
    <source>
        <dbReference type="Proteomes" id="UP001595818"/>
    </source>
</evidence>
<evidence type="ECO:0000256" key="1">
    <source>
        <dbReference type="ARBA" id="ARBA00004442"/>
    </source>
</evidence>
<evidence type="ECO:0000256" key="5">
    <source>
        <dbReference type="ARBA" id="ARBA00022692"/>
    </source>
</evidence>
<comment type="subcellular location">
    <subcellularLocation>
        <location evidence="1">Cell outer membrane</location>
    </subcellularLocation>
</comment>
<reference evidence="11" key="1">
    <citation type="journal article" date="2019" name="Int. J. Syst. Evol. Microbiol.">
        <title>The Global Catalogue of Microorganisms (GCM) 10K type strain sequencing project: providing services to taxonomists for standard genome sequencing and annotation.</title>
        <authorList>
            <consortium name="The Broad Institute Genomics Platform"/>
            <consortium name="The Broad Institute Genome Sequencing Center for Infectious Disease"/>
            <person name="Wu L."/>
            <person name="Ma J."/>
        </authorList>
    </citation>
    <scope>NUCLEOTIDE SEQUENCE [LARGE SCALE GENOMIC DNA]</scope>
    <source>
        <strain evidence="11">CGMCC 4.7466</strain>
    </source>
</reference>
<dbReference type="InterPro" id="IPR003423">
    <property type="entry name" value="OMP_efflux"/>
</dbReference>
<name>A0ABV9T5Q9_9BACT</name>
<comment type="similarity">
    <text evidence="2">Belongs to the outer membrane factor (OMF) (TC 1.B.17) family.</text>
</comment>
<comment type="caution">
    <text evidence="10">The sequence shown here is derived from an EMBL/GenBank/DDBJ whole genome shotgun (WGS) entry which is preliminary data.</text>
</comment>
<evidence type="ECO:0000256" key="9">
    <source>
        <dbReference type="SAM" id="SignalP"/>
    </source>
</evidence>
<evidence type="ECO:0000256" key="6">
    <source>
        <dbReference type="ARBA" id="ARBA00023136"/>
    </source>
</evidence>
<gene>
    <name evidence="10" type="ORF">ACFPFU_17340</name>
</gene>
<proteinExistence type="inferred from homology"/>
<keyword evidence="11" id="KW-1185">Reference proteome</keyword>
<dbReference type="Proteomes" id="UP001595818">
    <property type="component" value="Unassembled WGS sequence"/>
</dbReference>
<evidence type="ECO:0000313" key="10">
    <source>
        <dbReference type="EMBL" id="MFC4873470.1"/>
    </source>
</evidence>
<evidence type="ECO:0000256" key="7">
    <source>
        <dbReference type="ARBA" id="ARBA00023237"/>
    </source>
</evidence>
<evidence type="ECO:0000256" key="2">
    <source>
        <dbReference type="ARBA" id="ARBA00007613"/>
    </source>
</evidence>
<keyword evidence="9" id="KW-0732">Signal</keyword>
<accession>A0ABV9T5Q9</accession>
<feature type="chain" id="PRO_5046871404" evidence="9">
    <location>
        <begin position="21"/>
        <end position="436"/>
    </location>
</feature>